<reference evidence="2" key="1">
    <citation type="submission" date="2016-11" db="UniProtKB">
        <authorList>
            <consortium name="WormBaseParasite"/>
        </authorList>
    </citation>
    <scope>IDENTIFICATION</scope>
</reference>
<sequence>MEVTPPKRVVIPSVDGTFNLQRINRDALESSRQANIAKCKKCGTQSDLSAALEHKNICPGYRRVLFVKKAAL</sequence>
<dbReference type="WBParaSite" id="L893_g474.t1">
    <property type="protein sequence ID" value="L893_g474.t1"/>
    <property type="gene ID" value="L893_g474"/>
</dbReference>
<dbReference type="AlphaFoldDB" id="A0A1I8AD90"/>
<proteinExistence type="predicted"/>
<accession>A0A1I8AD90</accession>
<evidence type="ECO:0000313" key="2">
    <source>
        <dbReference type="WBParaSite" id="L893_g474.t1"/>
    </source>
</evidence>
<evidence type="ECO:0000313" key="1">
    <source>
        <dbReference type="Proteomes" id="UP000095287"/>
    </source>
</evidence>
<dbReference type="Proteomes" id="UP000095287">
    <property type="component" value="Unplaced"/>
</dbReference>
<organism evidence="1 2">
    <name type="scientific">Steinernema glaseri</name>
    <dbReference type="NCBI Taxonomy" id="37863"/>
    <lineage>
        <taxon>Eukaryota</taxon>
        <taxon>Metazoa</taxon>
        <taxon>Ecdysozoa</taxon>
        <taxon>Nematoda</taxon>
        <taxon>Chromadorea</taxon>
        <taxon>Rhabditida</taxon>
        <taxon>Tylenchina</taxon>
        <taxon>Panagrolaimomorpha</taxon>
        <taxon>Strongyloidoidea</taxon>
        <taxon>Steinernematidae</taxon>
        <taxon>Steinernema</taxon>
    </lineage>
</organism>
<name>A0A1I8AD90_9BILA</name>
<keyword evidence="1" id="KW-1185">Reference proteome</keyword>
<protein>
    <submittedName>
        <fullName evidence="2">SAGA-associated factor 11</fullName>
    </submittedName>
</protein>